<dbReference type="AlphaFoldDB" id="A0A1I2WEQ7"/>
<dbReference type="SUPFAM" id="SSF100950">
    <property type="entry name" value="NagB/RpiA/CoA transferase-like"/>
    <property type="match status" value="1"/>
</dbReference>
<gene>
    <name evidence="4" type="ORF">SAMN02982927_03527</name>
</gene>
<dbReference type="InterPro" id="IPR001034">
    <property type="entry name" value="DeoR_HTH"/>
</dbReference>
<sequence length="232" mass="26214">MSVADICQRYTISRDTARRDIVKLVNQGAATRTHGGIALPDLGNKILAYRDRLQTYSEEKMRIGKKAVSYLNTDGCYFLNASTTISCMARQIDAQVSVFTQSLDVAELLSQQQNATVHLLGGKLNHENRFFFSMESARQIEQIQFDGVFLGTAAIAEDGIYYEDEEDAWISRLAAERSECTIILADHKKFDNRSRFKAFDWDTVDVLITDRTLPQPIHTLMETHGIQLILAN</sequence>
<dbReference type="PRINTS" id="PR00037">
    <property type="entry name" value="HTHLACR"/>
</dbReference>
<dbReference type="PANTHER" id="PTHR30363:SF51">
    <property type="entry name" value="HTH-TYPE TRANSCRIPTIONAL REPRESSOR GLCR"/>
    <property type="match status" value="1"/>
</dbReference>
<evidence type="ECO:0000259" key="3">
    <source>
        <dbReference type="PROSITE" id="PS51000"/>
    </source>
</evidence>
<keyword evidence="5" id="KW-1185">Reference proteome</keyword>
<dbReference type="STRING" id="269670.SAMN02982927_03527"/>
<evidence type="ECO:0000256" key="2">
    <source>
        <dbReference type="ARBA" id="ARBA00023163"/>
    </source>
</evidence>
<dbReference type="InterPro" id="IPR050313">
    <property type="entry name" value="Carb_Metab_HTH_regulators"/>
</dbReference>
<dbReference type="Gene3D" id="3.40.50.1360">
    <property type="match status" value="1"/>
</dbReference>
<proteinExistence type="predicted"/>
<evidence type="ECO:0000256" key="1">
    <source>
        <dbReference type="ARBA" id="ARBA00023015"/>
    </source>
</evidence>
<dbReference type="SMART" id="SM00420">
    <property type="entry name" value="HTH_DEOR"/>
    <property type="match status" value="1"/>
</dbReference>
<dbReference type="SMART" id="SM01134">
    <property type="entry name" value="DeoRC"/>
    <property type="match status" value="1"/>
</dbReference>
<dbReference type="PANTHER" id="PTHR30363">
    <property type="entry name" value="HTH-TYPE TRANSCRIPTIONAL REGULATOR SRLR-RELATED"/>
    <property type="match status" value="1"/>
</dbReference>
<reference evidence="5" key="1">
    <citation type="submission" date="2016-10" db="EMBL/GenBank/DDBJ databases">
        <authorList>
            <person name="Varghese N."/>
            <person name="Submissions S."/>
        </authorList>
    </citation>
    <scope>NUCLEOTIDE SEQUENCE [LARGE SCALE GENOMIC DNA]</scope>
    <source>
        <strain evidence="5">ATCC 700379</strain>
    </source>
</reference>
<evidence type="ECO:0000313" key="4">
    <source>
        <dbReference type="EMBL" id="SFG99768.1"/>
    </source>
</evidence>
<name>A0A1I2WEQ7_9BACL</name>
<dbReference type="Proteomes" id="UP000198752">
    <property type="component" value="Unassembled WGS sequence"/>
</dbReference>
<keyword evidence="1" id="KW-0805">Transcription regulation</keyword>
<dbReference type="PROSITE" id="PS51000">
    <property type="entry name" value="HTH_DEOR_2"/>
    <property type="match status" value="1"/>
</dbReference>
<dbReference type="SUPFAM" id="SSF46785">
    <property type="entry name" value="Winged helix' DNA-binding domain"/>
    <property type="match status" value="1"/>
</dbReference>
<dbReference type="GO" id="GO:0003700">
    <property type="term" value="F:DNA-binding transcription factor activity"/>
    <property type="evidence" value="ECO:0007669"/>
    <property type="project" value="InterPro"/>
</dbReference>
<dbReference type="InterPro" id="IPR037171">
    <property type="entry name" value="NagB/RpiA_transferase-like"/>
</dbReference>
<feature type="domain" description="HTH deoR-type" evidence="3">
    <location>
        <begin position="1"/>
        <end position="39"/>
    </location>
</feature>
<evidence type="ECO:0000313" key="5">
    <source>
        <dbReference type="Proteomes" id="UP000198752"/>
    </source>
</evidence>
<protein>
    <submittedName>
        <fullName evidence="4">Transcriptional regulator, DeoR family</fullName>
    </submittedName>
</protein>
<keyword evidence="2" id="KW-0804">Transcription</keyword>
<dbReference type="InterPro" id="IPR036390">
    <property type="entry name" value="WH_DNA-bd_sf"/>
</dbReference>
<organism evidence="4 5">
    <name type="scientific">Sporolactobacillus nakayamae</name>
    <dbReference type="NCBI Taxonomy" id="269670"/>
    <lineage>
        <taxon>Bacteria</taxon>
        <taxon>Bacillati</taxon>
        <taxon>Bacillota</taxon>
        <taxon>Bacilli</taxon>
        <taxon>Bacillales</taxon>
        <taxon>Sporolactobacillaceae</taxon>
        <taxon>Sporolactobacillus</taxon>
    </lineage>
</organism>
<dbReference type="InterPro" id="IPR014036">
    <property type="entry name" value="DeoR-like_C"/>
</dbReference>
<dbReference type="EMBL" id="FOOY01000041">
    <property type="protein sequence ID" value="SFG99768.1"/>
    <property type="molecule type" value="Genomic_DNA"/>
</dbReference>
<accession>A0A1I2WEQ7</accession>
<dbReference type="Pfam" id="PF00455">
    <property type="entry name" value="DeoRC"/>
    <property type="match status" value="1"/>
</dbReference>
<dbReference type="Pfam" id="PF08220">
    <property type="entry name" value="HTH_DeoR"/>
    <property type="match status" value="1"/>
</dbReference>